<keyword evidence="1" id="KW-0812">Transmembrane</keyword>
<evidence type="ECO:0000256" key="1">
    <source>
        <dbReference type="SAM" id="Phobius"/>
    </source>
</evidence>
<dbReference type="RefSeq" id="WP_344995760.1">
    <property type="nucleotide sequence ID" value="NZ_BAABFR010000033.1"/>
</dbReference>
<feature type="transmembrane region" description="Helical" evidence="1">
    <location>
        <begin position="84"/>
        <end position="105"/>
    </location>
</feature>
<evidence type="ECO:0000313" key="3">
    <source>
        <dbReference type="Proteomes" id="UP001500635"/>
    </source>
</evidence>
<keyword evidence="1" id="KW-1133">Transmembrane helix</keyword>
<dbReference type="Proteomes" id="UP001500635">
    <property type="component" value="Unassembled WGS sequence"/>
</dbReference>
<keyword evidence="1" id="KW-0472">Membrane</keyword>
<reference evidence="3" key="1">
    <citation type="journal article" date="2019" name="Int. J. Syst. Evol. Microbiol.">
        <title>The Global Catalogue of Microorganisms (GCM) 10K type strain sequencing project: providing services to taxonomists for standard genome sequencing and annotation.</title>
        <authorList>
            <consortium name="The Broad Institute Genomics Platform"/>
            <consortium name="The Broad Institute Genome Sequencing Center for Infectious Disease"/>
            <person name="Wu L."/>
            <person name="Ma J."/>
        </authorList>
    </citation>
    <scope>NUCLEOTIDE SEQUENCE [LARGE SCALE GENOMIC DNA]</scope>
    <source>
        <strain evidence="3">JCM 17688</strain>
    </source>
</reference>
<keyword evidence="3" id="KW-1185">Reference proteome</keyword>
<evidence type="ECO:0000313" key="2">
    <source>
        <dbReference type="EMBL" id="GAA4393443.1"/>
    </source>
</evidence>
<gene>
    <name evidence="2" type="ORF">GCM10023147_24170</name>
</gene>
<sequence length="164" mass="16707">MTRRWASGIPGRASAAGTAARGALIGVGLGLAGYGGWLLLGLSRADLISVAVWGAAGLVLHDGVFAPVCLALGHGVRRLLPARWWTVTLVAAVLSITVIALAIPVLAPRHGVVPPGGGTILDRPYAASAALALLAIGCVAVLCRPLAGRVRHVANRGCRRSRHA</sequence>
<accession>A0ABP8JNS8</accession>
<protein>
    <submittedName>
        <fullName evidence="2">Uncharacterized protein</fullName>
    </submittedName>
</protein>
<proteinExistence type="predicted"/>
<comment type="caution">
    <text evidence="2">The sequence shown here is derived from an EMBL/GenBank/DDBJ whole genome shotgun (WGS) entry which is preliminary data.</text>
</comment>
<dbReference type="EMBL" id="BAABFR010000033">
    <property type="protein sequence ID" value="GAA4393443.1"/>
    <property type="molecule type" value="Genomic_DNA"/>
</dbReference>
<feature type="transmembrane region" description="Helical" evidence="1">
    <location>
        <begin position="125"/>
        <end position="147"/>
    </location>
</feature>
<feature type="transmembrane region" description="Helical" evidence="1">
    <location>
        <begin position="21"/>
        <end position="40"/>
    </location>
</feature>
<name>A0ABP8JNS8_9ACTN</name>
<organism evidence="2 3">
    <name type="scientific">Tsukamurella soli</name>
    <dbReference type="NCBI Taxonomy" id="644556"/>
    <lineage>
        <taxon>Bacteria</taxon>
        <taxon>Bacillati</taxon>
        <taxon>Actinomycetota</taxon>
        <taxon>Actinomycetes</taxon>
        <taxon>Mycobacteriales</taxon>
        <taxon>Tsukamurellaceae</taxon>
        <taxon>Tsukamurella</taxon>
    </lineage>
</organism>
<feature type="transmembrane region" description="Helical" evidence="1">
    <location>
        <begin position="52"/>
        <end position="72"/>
    </location>
</feature>